<evidence type="ECO:0000313" key="1">
    <source>
        <dbReference type="EMBL" id="KAF7190129.1"/>
    </source>
</evidence>
<comment type="caution">
    <text evidence="1">The sequence shown here is derived from an EMBL/GenBank/DDBJ whole genome shotgun (WGS) entry which is preliminary data.</text>
</comment>
<dbReference type="EMBL" id="JABCIY010000175">
    <property type="protein sequence ID" value="KAF7190129.1"/>
    <property type="molecule type" value="Genomic_DNA"/>
</dbReference>
<dbReference type="Gene3D" id="3.30.70.100">
    <property type="match status" value="1"/>
</dbReference>
<name>A0A8H6RFR8_9PEZI</name>
<feature type="non-terminal residue" evidence="1">
    <location>
        <position position="253"/>
    </location>
</feature>
<proteinExistence type="predicted"/>
<gene>
    <name evidence="1" type="ORF">HII31_08460</name>
</gene>
<reference evidence="1" key="1">
    <citation type="submission" date="2020-04" db="EMBL/GenBank/DDBJ databases">
        <title>Draft genome resource of the tomato pathogen Pseudocercospora fuligena.</title>
        <authorList>
            <person name="Zaccaron A."/>
        </authorList>
    </citation>
    <scope>NUCLEOTIDE SEQUENCE</scope>
    <source>
        <strain evidence="1">PF001</strain>
    </source>
</reference>
<sequence>MSIKNRTVTTYSVRCRRCPATGLRFFAIFTQRAHGRVLELLRRGAREYYRKPEAHCSTWCYFTPSVPQTNDDLVIAGLEVYDRKSALQAQLDDPEYFQAYHQTVKAEDLYAKDEELVAWYQTSGFLAREQHATPFGSCSVFLTRLVCKDKREVLKLFDHDFVPFVRAQEPEILTYALFTRPKAPKEILLFGRCKDEKAAHAHSVTSQHTAVVEKLMRLVENDLATSTSMWHEVDDSFVSNQAGNTQTSKGSRL</sequence>
<accession>A0A8H6RFR8</accession>
<dbReference type="InterPro" id="IPR011008">
    <property type="entry name" value="Dimeric_a/b-barrel"/>
</dbReference>
<dbReference type="SUPFAM" id="SSF54909">
    <property type="entry name" value="Dimeric alpha+beta barrel"/>
    <property type="match status" value="1"/>
</dbReference>
<protein>
    <submittedName>
        <fullName evidence="1">Uncharacterized protein</fullName>
    </submittedName>
</protein>
<dbReference type="AlphaFoldDB" id="A0A8H6RFR8"/>
<dbReference type="OrthoDB" id="10011777at2759"/>
<keyword evidence="2" id="KW-1185">Reference proteome</keyword>
<dbReference type="Proteomes" id="UP000660729">
    <property type="component" value="Unassembled WGS sequence"/>
</dbReference>
<organism evidence="1 2">
    <name type="scientific">Pseudocercospora fuligena</name>
    <dbReference type="NCBI Taxonomy" id="685502"/>
    <lineage>
        <taxon>Eukaryota</taxon>
        <taxon>Fungi</taxon>
        <taxon>Dikarya</taxon>
        <taxon>Ascomycota</taxon>
        <taxon>Pezizomycotina</taxon>
        <taxon>Dothideomycetes</taxon>
        <taxon>Dothideomycetidae</taxon>
        <taxon>Mycosphaerellales</taxon>
        <taxon>Mycosphaerellaceae</taxon>
        <taxon>Pseudocercospora</taxon>
    </lineage>
</organism>
<evidence type="ECO:0000313" key="2">
    <source>
        <dbReference type="Proteomes" id="UP000660729"/>
    </source>
</evidence>